<dbReference type="EMBL" id="JAGTJS010000015">
    <property type="protein sequence ID" value="KAH7247720.1"/>
    <property type="molecule type" value="Genomic_DNA"/>
</dbReference>
<reference evidence="1" key="1">
    <citation type="journal article" date="2021" name="Nat. Commun.">
        <title>Genetic determinants of endophytism in the Arabidopsis root mycobiome.</title>
        <authorList>
            <person name="Mesny F."/>
            <person name="Miyauchi S."/>
            <person name="Thiergart T."/>
            <person name="Pickel B."/>
            <person name="Atanasova L."/>
            <person name="Karlsson M."/>
            <person name="Huettel B."/>
            <person name="Barry K.W."/>
            <person name="Haridas S."/>
            <person name="Chen C."/>
            <person name="Bauer D."/>
            <person name="Andreopoulos W."/>
            <person name="Pangilinan J."/>
            <person name="LaButti K."/>
            <person name="Riley R."/>
            <person name="Lipzen A."/>
            <person name="Clum A."/>
            <person name="Drula E."/>
            <person name="Henrissat B."/>
            <person name="Kohler A."/>
            <person name="Grigoriev I.V."/>
            <person name="Martin F.M."/>
            <person name="Hacquard S."/>
        </authorList>
    </citation>
    <scope>NUCLEOTIDE SEQUENCE</scope>
    <source>
        <strain evidence="1">FSSC 5 MPI-SDFR-AT-0091</strain>
    </source>
</reference>
<sequence length="195" mass="22267">MQPGLKFKSFGRRTVTKSEELLFPVPDIQGFNPDASAHTYNAGAPSISDKARLIISQWTDGWSAPDQSDWVKLHTRDVVYTDHAFQISRTGHGGLRSHTKIWKGSLPDFAVKEEHIWLEEPLPDNKSRLVFKTVNTGIFVNNLSGIKATGRPFWFPAVVELIVRNEDGLIEKIEEWYTFKFHSVASIDEYDHRDQ</sequence>
<dbReference type="AlphaFoldDB" id="A0A9P9GYF9"/>
<dbReference type="InterPro" id="IPR032710">
    <property type="entry name" value="NTF2-like_dom_sf"/>
</dbReference>
<dbReference type="OrthoDB" id="4126403at2759"/>
<evidence type="ECO:0008006" key="3">
    <source>
        <dbReference type="Google" id="ProtNLM"/>
    </source>
</evidence>
<proteinExistence type="predicted"/>
<protein>
    <recommendedName>
        <fullName evidence="3">SnoaL-like domain-containing protein</fullName>
    </recommendedName>
</protein>
<dbReference type="SUPFAM" id="SSF54427">
    <property type="entry name" value="NTF2-like"/>
    <property type="match status" value="1"/>
</dbReference>
<evidence type="ECO:0000313" key="1">
    <source>
        <dbReference type="EMBL" id="KAH7247720.1"/>
    </source>
</evidence>
<dbReference type="Gene3D" id="3.10.450.50">
    <property type="match status" value="1"/>
</dbReference>
<name>A0A9P9GYF9_FUSSL</name>
<comment type="caution">
    <text evidence="1">The sequence shown here is derived from an EMBL/GenBank/DDBJ whole genome shotgun (WGS) entry which is preliminary data.</text>
</comment>
<accession>A0A9P9GYF9</accession>
<gene>
    <name evidence="1" type="ORF">B0J15DRAFT_551399</name>
</gene>
<dbReference type="Proteomes" id="UP000736672">
    <property type="component" value="Unassembled WGS sequence"/>
</dbReference>
<evidence type="ECO:0000313" key="2">
    <source>
        <dbReference type="Proteomes" id="UP000736672"/>
    </source>
</evidence>
<organism evidence="1 2">
    <name type="scientific">Fusarium solani</name>
    <name type="common">Filamentous fungus</name>
    <dbReference type="NCBI Taxonomy" id="169388"/>
    <lineage>
        <taxon>Eukaryota</taxon>
        <taxon>Fungi</taxon>
        <taxon>Dikarya</taxon>
        <taxon>Ascomycota</taxon>
        <taxon>Pezizomycotina</taxon>
        <taxon>Sordariomycetes</taxon>
        <taxon>Hypocreomycetidae</taxon>
        <taxon>Hypocreales</taxon>
        <taxon>Nectriaceae</taxon>
        <taxon>Fusarium</taxon>
        <taxon>Fusarium solani species complex</taxon>
    </lineage>
</organism>
<keyword evidence="2" id="KW-1185">Reference proteome</keyword>